<dbReference type="Gene3D" id="2.120.10.30">
    <property type="entry name" value="TolB, C-terminal domain"/>
    <property type="match status" value="1"/>
</dbReference>
<dbReference type="SUPFAM" id="SSF82171">
    <property type="entry name" value="DPP6 N-terminal domain-like"/>
    <property type="match status" value="2"/>
</dbReference>
<dbReference type="GO" id="GO:0008236">
    <property type="term" value="F:serine-type peptidase activity"/>
    <property type="evidence" value="ECO:0007669"/>
    <property type="project" value="InterPro"/>
</dbReference>
<dbReference type="PANTHER" id="PTHR43056:SF5">
    <property type="entry name" value="PEPTIDASE S9 PROLYL OLIGOPEPTIDASE CATALYTIC DOMAIN-CONTAINING PROTEIN"/>
    <property type="match status" value="1"/>
</dbReference>
<dbReference type="SUPFAM" id="SSF53474">
    <property type="entry name" value="alpha/beta-Hydrolases"/>
    <property type="match status" value="1"/>
</dbReference>
<feature type="domain" description="Peptidase S9 prolyl oligopeptidase catalytic" evidence="1">
    <location>
        <begin position="458"/>
        <end position="664"/>
    </location>
</feature>
<dbReference type="InterPro" id="IPR050585">
    <property type="entry name" value="Xaa-Pro_dipeptidyl-ppase/CocE"/>
</dbReference>
<sequence length="680" mass="75422">MTTPQSNVTSYGSWKSPITSDLIVAGTVGLGQLAFDGKDLYWLEARPSEGGRNVIVRYTSDGNISDVTPAPFNVRARVHEYGGGSFWVHNSSVYFINFSDQRIYQQVVGDRIPTPLTPLTAFRYADGIYDRFRGRLICVQEDHTAGGEPVNTLVSINLTNWDDVQVLASGADFYASPRLSADGKQLAWLSWNHPNMPWDGTELWVAEIIPTEDRKATGAHHNSLQNALNHSSSNNYSQNNLREHSFTSTPKLVAGGVEESIFQPEWSPDGTLCFVSDRTGWWNLYRWSKEGTIEPLCPMEAEFGLPQWVFGMSTYAFVSAERLICSYTQKGRWYLATLDLSSKSLQPLDTPYTQISGLQATKEKVAFLAGSPTQATAIVQINLSTGKSQILRCSSDLAISASYISIPEAVEFPTENGLTAYGFFYPPQNPDYQAPDGEKPPLIVKSHGGPTASTSDTLSLKIQYWTSRGFAVLDVNYGGSTGYGRPYRQRLKFNWGVVDVDDCANGAKYLAERGLVDWNRLAIAGGSAGGYTTLCALTFRDVFKAGASYYGVSDLEALATDTHKFESRYLDSLIGAYPEFQDLYRQRSPIHFTDRLSCPVIFFQGLEDRVVPPNQAEMMVDALKAKGLPVAYVPFEGEQHGFRKAENIKRTLDGELYFYAKVFGFPLGESVEPVEIENLF</sequence>
<dbReference type="GO" id="GO:0006508">
    <property type="term" value="P:proteolysis"/>
    <property type="evidence" value="ECO:0007669"/>
    <property type="project" value="InterPro"/>
</dbReference>
<evidence type="ECO:0000259" key="1">
    <source>
        <dbReference type="Pfam" id="PF00326"/>
    </source>
</evidence>
<protein>
    <submittedName>
        <fullName evidence="2">Prolyl oligopeptidase family serine peptidase</fullName>
    </submittedName>
</protein>
<dbReference type="AlphaFoldDB" id="A0AAW9PXS9"/>
<dbReference type="Pfam" id="PF00326">
    <property type="entry name" value="Peptidase_S9"/>
    <property type="match status" value="1"/>
</dbReference>
<dbReference type="Pfam" id="PF07676">
    <property type="entry name" value="PD40"/>
    <property type="match status" value="1"/>
</dbReference>
<gene>
    <name evidence="2" type="ORF">V2H45_02890</name>
</gene>
<dbReference type="RefSeq" id="WP_330482111.1">
    <property type="nucleotide sequence ID" value="NZ_JAZBJZ010000006.1"/>
</dbReference>
<dbReference type="EMBL" id="JAZBJZ010000006">
    <property type="protein sequence ID" value="MEE3715688.1"/>
    <property type="molecule type" value="Genomic_DNA"/>
</dbReference>
<evidence type="ECO:0000313" key="2">
    <source>
        <dbReference type="EMBL" id="MEE3715688.1"/>
    </source>
</evidence>
<dbReference type="Gene3D" id="3.40.50.1820">
    <property type="entry name" value="alpha/beta hydrolase"/>
    <property type="match status" value="1"/>
</dbReference>
<comment type="caution">
    <text evidence="2">The sequence shown here is derived from an EMBL/GenBank/DDBJ whole genome shotgun (WGS) entry which is preliminary data.</text>
</comment>
<dbReference type="InterPro" id="IPR011659">
    <property type="entry name" value="WD40"/>
</dbReference>
<reference evidence="2" key="1">
    <citation type="submission" date="2024-01" db="EMBL/GenBank/DDBJ databases">
        <title>Bank of Algae and Cyanobacteria of the Azores (BACA) strain genomes.</title>
        <authorList>
            <person name="Luz R."/>
            <person name="Cordeiro R."/>
            <person name="Fonseca A."/>
            <person name="Goncalves V."/>
        </authorList>
    </citation>
    <scope>NUCLEOTIDE SEQUENCE</scope>
    <source>
        <strain evidence="2">BACA0141</strain>
    </source>
</reference>
<dbReference type="InterPro" id="IPR001375">
    <property type="entry name" value="Peptidase_S9_cat"/>
</dbReference>
<name>A0AAW9PXS9_9CYAN</name>
<evidence type="ECO:0000313" key="3">
    <source>
        <dbReference type="Proteomes" id="UP001333818"/>
    </source>
</evidence>
<organism evidence="2 3">
    <name type="scientific">Tumidithrix elongata BACA0141</name>
    <dbReference type="NCBI Taxonomy" id="2716417"/>
    <lineage>
        <taxon>Bacteria</taxon>
        <taxon>Bacillati</taxon>
        <taxon>Cyanobacteriota</taxon>
        <taxon>Cyanophyceae</taxon>
        <taxon>Pseudanabaenales</taxon>
        <taxon>Pseudanabaenaceae</taxon>
        <taxon>Tumidithrix</taxon>
        <taxon>Tumidithrix elongata</taxon>
    </lineage>
</organism>
<keyword evidence="3" id="KW-1185">Reference proteome</keyword>
<accession>A0AAW9PXS9</accession>
<dbReference type="InterPro" id="IPR029058">
    <property type="entry name" value="AB_hydrolase_fold"/>
</dbReference>
<dbReference type="Proteomes" id="UP001333818">
    <property type="component" value="Unassembled WGS sequence"/>
</dbReference>
<dbReference type="PANTHER" id="PTHR43056">
    <property type="entry name" value="PEPTIDASE S9 PROLYL OLIGOPEPTIDASE"/>
    <property type="match status" value="1"/>
</dbReference>
<proteinExistence type="predicted"/>
<dbReference type="InterPro" id="IPR011042">
    <property type="entry name" value="6-blade_b-propeller_TolB-like"/>
</dbReference>